<proteinExistence type="evidence at transcript level"/>
<dbReference type="GO" id="GO:0006641">
    <property type="term" value="P:triglyceride metabolic process"/>
    <property type="evidence" value="ECO:0007669"/>
    <property type="project" value="TreeGrafter"/>
</dbReference>
<dbReference type="GO" id="GO:0006071">
    <property type="term" value="P:glycerol metabolic process"/>
    <property type="evidence" value="ECO:0007669"/>
    <property type="project" value="UniProtKB-KW"/>
</dbReference>
<dbReference type="SUPFAM" id="SSF53067">
    <property type="entry name" value="Actin-like ATPase domain"/>
    <property type="match status" value="2"/>
</dbReference>
<evidence type="ECO:0000256" key="2">
    <source>
        <dbReference type="ARBA" id="ARBA00009156"/>
    </source>
</evidence>
<dbReference type="InterPro" id="IPR005999">
    <property type="entry name" value="Glycerol_kin"/>
</dbReference>
<dbReference type="PANTHER" id="PTHR10196:SF40">
    <property type="entry name" value="GLYCEROL KINASE"/>
    <property type="match status" value="1"/>
</dbReference>
<evidence type="ECO:0000256" key="6">
    <source>
        <dbReference type="ARBA" id="ARBA00022777"/>
    </source>
</evidence>
<reference evidence="13" key="1">
    <citation type="submission" date="2024-06" db="EMBL/GenBank/DDBJ databases">
        <authorList>
            <person name="Lan T."/>
        </authorList>
    </citation>
    <scope>NUCLEOTIDE SEQUENCE</scope>
</reference>
<dbReference type="InterPro" id="IPR043129">
    <property type="entry name" value="ATPase_NBD"/>
</dbReference>
<dbReference type="Gene3D" id="3.30.420.40">
    <property type="match status" value="2"/>
</dbReference>
<comment type="similarity">
    <text evidence="2 10">Belongs to the FGGY kinase family.</text>
</comment>
<evidence type="ECO:0000259" key="12">
    <source>
        <dbReference type="Pfam" id="PF02782"/>
    </source>
</evidence>
<evidence type="ECO:0000256" key="8">
    <source>
        <dbReference type="ARBA" id="ARBA00022840"/>
    </source>
</evidence>
<dbReference type="InterPro" id="IPR000577">
    <property type="entry name" value="Carb_kinase_FGGY"/>
</dbReference>
<name>A0AAU8HN57_9CUCU</name>
<accession>A0AAU8HN57</accession>
<dbReference type="InterPro" id="IPR018483">
    <property type="entry name" value="Carb_kinase_FGGY_CS"/>
</dbReference>
<feature type="domain" description="Carbohydrate kinase FGGY C-terminal" evidence="12">
    <location>
        <begin position="280"/>
        <end position="464"/>
    </location>
</feature>
<dbReference type="Pfam" id="PF00370">
    <property type="entry name" value="FGGY_N"/>
    <property type="match status" value="1"/>
</dbReference>
<comment type="pathway">
    <text evidence="1">Polyol metabolism; glycerol degradation via glycerol kinase pathway; sn-glycerol 3-phosphate from glycerol: step 1/1.</text>
</comment>
<dbReference type="AlphaFoldDB" id="A0AAU8HN57"/>
<keyword evidence="5" id="KW-0547">Nucleotide-binding</keyword>
<evidence type="ECO:0000256" key="1">
    <source>
        <dbReference type="ARBA" id="ARBA00005190"/>
    </source>
</evidence>
<dbReference type="InterPro" id="IPR018485">
    <property type="entry name" value="FGGY_C"/>
</dbReference>
<dbReference type="GO" id="GO:0004370">
    <property type="term" value="F:glycerol kinase activity"/>
    <property type="evidence" value="ECO:0007669"/>
    <property type="project" value="UniProtKB-EC"/>
</dbReference>
<evidence type="ECO:0000313" key="13">
    <source>
        <dbReference type="EMBL" id="XCI26116.1"/>
    </source>
</evidence>
<evidence type="ECO:0000259" key="11">
    <source>
        <dbReference type="Pfam" id="PF00370"/>
    </source>
</evidence>
<dbReference type="EC" id="2.7.1.30" evidence="3"/>
<evidence type="ECO:0000256" key="7">
    <source>
        <dbReference type="ARBA" id="ARBA00022798"/>
    </source>
</evidence>
<organism evidence="13">
    <name type="scientific">Glenea cantor</name>
    <dbReference type="NCBI Taxonomy" id="983541"/>
    <lineage>
        <taxon>Eukaryota</taxon>
        <taxon>Metazoa</taxon>
        <taxon>Ecdysozoa</taxon>
        <taxon>Arthropoda</taxon>
        <taxon>Hexapoda</taxon>
        <taxon>Insecta</taxon>
        <taxon>Pterygota</taxon>
        <taxon>Neoptera</taxon>
        <taxon>Endopterygota</taxon>
        <taxon>Coleoptera</taxon>
        <taxon>Polyphaga</taxon>
        <taxon>Cucujiformia</taxon>
        <taxon>Chrysomeloidea</taxon>
        <taxon>Cerambycidae</taxon>
        <taxon>Lamiinae</taxon>
        <taxon>Saperdini</taxon>
        <taxon>Glenea</taxon>
    </lineage>
</organism>
<evidence type="ECO:0000256" key="5">
    <source>
        <dbReference type="ARBA" id="ARBA00022741"/>
    </source>
</evidence>
<dbReference type="PANTHER" id="PTHR10196">
    <property type="entry name" value="SUGAR KINASE"/>
    <property type="match status" value="1"/>
</dbReference>
<feature type="domain" description="Carbohydrate kinase FGGY N-terminal" evidence="11">
    <location>
        <begin position="12"/>
        <end position="264"/>
    </location>
</feature>
<dbReference type="FunFam" id="3.30.420.40:FF:000108">
    <property type="entry name" value="Glycerol kinase, glycosomal"/>
    <property type="match status" value="1"/>
</dbReference>
<dbReference type="InterPro" id="IPR018484">
    <property type="entry name" value="FGGY_N"/>
</dbReference>
<dbReference type="NCBIfam" id="TIGR01311">
    <property type="entry name" value="glycerol_kin"/>
    <property type="match status" value="1"/>
</dbReference>
<dbReference type="NCBIfam" id="NF000756">
    <property type="entry name" value="PRK00047.1"/>
    <property type="match status" value="1"/>
</dbReference>
<dbReference type="PROSITE" id="PS00445">
    <property type="entry name" value="FGGY_KINASES_2"/>
    <property type="match status" value="1"/>
</dbReference>
<evidence type="ECO:0000256" key="3">
    <source>
        <dbReference type="ARBA" id="ARBA00012099"/>
    </source>
</evidence>
<protein>
    <recommendedName>
        <fullName evidence="3">glycerol kinase</fullName>
        <ecNumber evidence="3">2.7.1.30</ecNumber>
    </recommendedName>
    <alternativeName>
        <fullName evidence="9">ATP:glycerol 3-phosphotransferase</fullName>
    </alternativeName>
</protein>
<dbReference type="CDD" id="cd07792">
    <property type="entry name" value="ASKHA_NBD_FGGY_GK1-3-like"/>
    <property type="match status" value="1"/>
</dbReference>
<dbReference type="Pfam" id="PF02782">
    <property type="entry name" value="FGGY_C"/>
    <property type="match status" value="1"/>
</dbReference>
<evidence type="ECO:0000256" key="9">
    <source>
        <dbReference type="ARBA" id="ARBA00043149"/>
    </source>
</evidence>
<sequence>METSSSSEKPLIGVIDAGTRTVKFCVFRSQETKEIAEHTIDISTYTPKEGWSEQDPKEILDAVKSCMEKVVKCLGSESEKIRAIGITNQRETTILWDKTTGEPLYNALVWNDIRTDSTVDIILAKVPENNTNYYKPICGLPISPYFSAFKVKWLMHYVSDVKKAVTAKKCLFGTVDTWILWNLTGGVNGGLHLTDVTNASRTFLMNIELLNWDPVLLHTFKIPPEILPEIRSSSEIYGRIAKGLTLEDVPISGILGNQQASLLGQGCMREGEAKNTYRSGCFLLYNTGNSKVQSTHGLVTTVAYKFGDKPAVFALEGSVAVAGAAMKWLRDNMGFLNDVQRDTESLAQEVFNTGDVYFVPAFKGLYAPYWRKDARGIICGLTAFSTKQHIVRAALEAVCFQTRDILEAMNKDCGIPLSKLHVDGKMTQNSLLMQLQADISGIPVIRAQSQDITALGMAMAAGSAQGIDVWDLEAEDRQLVPSDTFLPTSTEDERDARYTKWKMAVQRSLGWSVAKKSEAMTEERYRLLASVPGSLYIMSSFGLIALSEYLTKAV</sequence>
<dbReference type="EMBL" id="PP965667">
    <property type="protein sequence ID" value="XCI26116.1"/>
    <property type="molecule type" value="mRNA"/>
</dbReference>
<dbReference type="InterPro" id="IPR042018">
    <property type="entry name" value="GK1-3_metazoan-type"/>
</dbReference>
<evidence type="ECO:0000256" key="4">
    <source>
        <dbReference type="ARBA" id="ARBA00022679"/>
    </source>
</evidence>
<dbReference type="GO" id="GO:0005739">
    <property type="term" value="C:mitochondrion"/>
    <property type="evidence" value="ECO:0007669"/>
    <property type="project" value="TreeGrafter"/>
</dbReference>
<dbReference type="PIRSF" id="PIRSF000538">
    <property type="entry name" value="GlpK"/>
    <property type="match status" value="1"/>
</dbReference>
<dbReference type="GO" id="GO:0005524">
    <property type="term" value="F:ATP binding"/>
    <property type="evidence" value="ECO:0007669"/>
    <property type="project" value="UniProtKB-KW"/>
</dbReference>
<keyword evidence="4 10" id="KW-0808">Transferase</keyword>
<keyword evidence="8" id="KW-0067">ATP-binding</keyword>
<keyword evidence="6 10" id="KW-0418">Kinase</keyword>
<keyword evidence="7" id="KW-0319">Glycerol metabolism</keyword>
<evidence type="ECO:0000256" key="10">
    <source>
        <dbReference type="RuleBase" id="RU003733"/>
    </source>
</evidence>
<dbReference type="FunFam" id="3.30.420.40:FF:000086">
    <property type="entry name" value="Glycerol kinase"/>
    <property type="match status" value="1"/>
</dbReference>
<dbReference type="GO" id="GO:0046167">
    <property type="term" value="P:glycerol-3-phosphate biosynthetic process"/>
    <property type="evidence" value="ECO:0007669"/>
    <property type="project" value="TreeGrafter"/>
</dbReference>